<reference evidence="2 3" key="1">
    <citation type="submission" date="2023-04" db="EMBL/GenBank/DDBJ databases">
        <title>Luteimonas sp. M1R5S18.</title>
        <authorList>
            <person name="Sun J.-Q."/>
        </authorList>
    </citation>
    <scope>NUCLEOTIDE SEQUENCE [LARGE SCALE GENOMIC DNA]</scope>
    <source>
        <strain evidence="2 3">M1R5S18</strain>
    </source>
</reference>
<dbReference type="RefSeq" id="WP_280601401.1">
    <property type="nucleotide sequence ID" value="NZ_JARXRN010000023.1"/>
</dbReference>
<keyword evidence="1" id="KW-0472">Membrane</keyword>
<dbReference type="Proteomes" id="UP001156831">
    <property type="component" value="Unassembled WGS sequence"/>
</dbReference>
<protein>
    <recommendedName>
        <fullName evidence="4">Lycopene cyclase domain-containing protein</fullName>
    </recommendedName>
</protein>
<keyword evidence="3" id="KW-1185">Reference proteome</keyword>
<name>A0ABT6JIX3_9GAMM</name>
<organism evidence="2 3">
    <name type="scientific">Luteimonas rhizosphaericola</name>
    <dbReference type="NCBI Taxonomy" id="3042024"/>
    <lineage>
        <taxon>Bacteria</taxon>
        <taxon>Pseudomonadati</taxon>
        <taxon>Pseudomonadota</taxon>
        <taxon>Gammaproteobacteria</taxon>
        <taxon>Lysobacterales</taxon>
        <taxon>Lysobacteraceae</taxon>
        <taxon>Luteimonas</taxon>
    </lineage>
</organism>
<gene>
    <name evidence="2" type="ORF">QFW80_08885</name>
</gene>
<sequence length="107" mass="11467">MTDPDAILGFAFLAALLLLGSGSWLLHRKLRSRSSLILLISLVFSAAWVLILSQIADHFILGAYAVQADKSLLSIAYIAVNIVVPAVLLVIFSASFFALARSLKPAV</sequence>
<dbReference type="EMBL" id="JARXRN010000023">
    <property type="protein sequence ID" value="MDH5830627.1"/>
    <property type="molecule type" value="Genomic_DNA"/>
</dbReference>
<feature type="transmembrane region" description="Helical" evidence="1">
    <location>
        <begin position="75"/>
        <end position="100"/>
    </location>
</feature>
<keyword evidence="1" id="KW-0812">Transmembrane</keyword>
<comment type="caution">
    <text evidence="2">The sequence shown here is derived from an EMBL/GenBank/DDBJ whole genome shotgun (WGS) entry which is preliminary data.</text>
</comment>
<evidence type="ECO:0008006" key="4">
    <source>
        <dbReference type="Google" id="ProtNLM"/>
    </source>
</evidence>
<accession>A0ABT6JIX3</accession>
<evidence type="ECO:0000313" key="3">
    <source>
        <dbReference type="Proteomes" id="UP001156831"/>
    </source>
</evidence>
<feature type="transmembrane region" description="Helical" evidence="1">
    <location>
        <begin position="35"/>
        <end position="55"/>
    </location>
</feature>
<keyword evidence="1" id="KW-1133">Transmembrane helix</keyword>
<evidence type="ECO:0000256" key="1">
    <source>
        <dbReference type="SAM" id="Phobius"/>
    </source>
</evidence>
<proteinExistence type="predicted"/>
<feature type="transmembrane region" description="Helical" evidence="1">
    <location>
        <begin position="6"/>
        <end position="26"/>
    </location>
</feature>
<evidence type="ECO:0000313" key="2">
    <source>
        <dbReference type="EMBL" id="MDH5830627.1"/>
    </source>
</evidence>